<sequence>MYPDLELELSHSDRDADVRRSPEENNHFYEILYEVSKVVCPWRLTRICYFGYETTIEETNFIFEIIQESWFHILVLFNLLTLYVVLYILFLALMFHYDGYEISGLFPLPMIVFFLMLLSTIICSFISFYRVFHPDDKELEEEEREEDETYQQDVNYSNGFDSLILDGSKYLKGIYIQLAFLCLYFWSLINSVFTGWSLIQFYKFVFNEKLEIFQTIFLYVLLLFTGFSFIALHFTYIHNCSIAEIKKLYNSLINCINHN</sequence>
<dbReference type="InParanoid" id="I2H7M1"/>
<evidence type="ECO:0000313" key="2">
    <source>
        <dbReference type="EMBL" id="CCH62373.1"/>
    </source>
</evidence>
<dbReference type="RefSeq" id="XP_004181892.1">
    <property type="nucleotide sequence ID" value="XM_004181844.1"/>
</dbReference>
<dbReference type="HOGENOM" id="CLU_1074335_0_0_1"/>
<evidence type="ECO:0000313" key="3">
    <source>
        <dbReference type="Proteomes" id="UP000002866"/>
    </source>
</evidence>
<keyword evidence="1" id="KW-0812">Transmembrane</keyword>
<organism evidence="2 3">
    <name type="scientific">Henningerozyma blattae (strain ATCC 34711 / CBS 6284 / DSM 70876 / NBRC 10599 / NRRL Y-10934 / UCD 77-7)</name>
    <name type="common">Yeast</name>
    <name type="synonym">Tetrapisispora blattae</name>
    <dbReference type="NCBI Taxonomy" id="1071380"/>
    <lineage>
        <taxon>Eukaryota</taxon>
        <taxon>Fungi</taxon>
        <taxon>Dikarya</taxon>
        <taxon>Ascomycota</taxon>
        <taxon>Saccharomycotina</taxon>
        <taxon>Saccharomycetes</taxon>
        <taxon>Saccharomycetales</taxon>
        <taxon>Saccharomycetaceae</taxon>
        <taxon>Henningerozyma</taxon>
    </lineage>
</organism>
<feature type="transmembrane region" description="Helical" evidence="1">
    <location>
        <begin position="106"/>
        <end position="129"/>
    </location>
</feature>
<dbReference type="KEGG" id="tbl:TBLA_0H00840"/>
<protein>
    <submittedName>
        <fullName evidence="2">Uncharacterized protein</fullName>
    </submittedName>
</protein>
<proteinExistence type="predicted"/>
<keyword evidence="1" id="KW-1133">Transmembrane helix</keyword>
<keyword evidence="1" id="KW-0472">Membrane</keyword>
<evidence type="ECO:0000256" key="1">
    <source>
        <dbReference type="SAM" id="Phobius"/>
    </source>
</evidence>
<feature type="transmembrane region" description="Helical" evidence="1">
    <location>
        <begin position="216"/>
        <end position="237"/>
    </location>
</feature>
<accession>I2H7M1</accession>
<dbReference type="EMBL" id="HE806323">
    <property type="protein sequence ID" value="CCH62373.1"/>
    <property type="molecule type" value="Genomic_DNA"/>
</dbReference>
<dbReference type="AlphaFoldDB" id="I2H7M1"/>
<gene>
    <name evidence="2" type="primary">TBLA0H00840</name>
    <name evidence="2" type="ORF">TBLA_0H00840</name>
</gene>
<dbReference type="GeneID" id="14497530"/>
<reference evidence="2 3" key="1">
    <citation type="journal article" date="2011" name="Proc. Natl. Acad. Sci. U.S.A.">
        <title>Evolutionary erosion of yeast sex chromosomes by mating-type switching accidents.</title>
        <authorList>
            <person name="Gordon J.L."/>
            <person name="Armisen D."/>
            <person name="Proux-Wera E."/>
            <person name="Oheigeartaigh S.S."/>
            <person name="Byrne K.P."/>
            <person name="Wolfe K.H."/>
        </authorList>
    </citation>
    <scope>NUCLEOTIDE SEQUENCE [LARGE SCALE GENOMIC DNA]</scope>
    <source>
        <strain evidence="3">ATCC 34711 / CBS 6284 / DSM 70876 / NBRC 10599 / NRRL Y-10934 / UCD 77-7</strain>
    </source>
</reference>
<keyword evidence="3" id="KW-1185">Reference proteome</keyword>
<feature type="transmembrane region" description="Helical" evidence="1">
    <location>
        <begin position="174"/>
        <end position="196"/>
    </location>
</feature>
<dbReference type="Proteomes" id="UP000002866">
    <property type="component" value="Chromosome 8"/>
</dbReference>
<feature type="transmembrane region" description="Helical" evidence="1">
    <location>
        <begin position="70"/>
        <end position="94"/>
    </location>
</feature>
<name>I2H7M1_HENB6</name>